<organism evidence="1 2">
    <name type="scientific">Potamilus streckersoni</name>
    <dbReference type="NCBI Taxonomy" id="2493646"/>
    <lineage>
        <taxon>Eukaryota</taxon>
        <taxon>Metazoa</taxon>
        <taxon>Spiralia</taxon>
        <taxon>Lophotrochozoa</taxon>
        <taxon>Mollusca</taxon>
        <taxon>Bivalvia</taxon>
        <taxon>Autobranchia</taxon>
        <taxon>Heteroconchia</taxon>
        <taxon>Palaeoheterodonta</taxon>
        <taxon>Unionida</taxon>
        <taxon>Unionoidea</taxon>
        <taxon>Unionidae</taxon>
        <taxon>Ambleminae</taxon>
        <taxon>Lampsilini</taxon>
        <taxon>Potamilus</taxon>
    </lineage>
</organism>
<dbReference type="SUPFAM" id="SSF48726">
    <property type="entry name" value="Immunoglobulin"/>
    <property type="match status" value="1"/>
</dbReference>
<dbReference type="EMBL" id="JAEAOA010001465">
    <property type="protein sequence ID" value="KAK3601120.1"/>
    <property type="molecule type" value="Genomic_DNA"/>
</dbReference>
<proteinExistence type="predicted"/>
<comment type="caution">
    <text evidence="1">The sequence shown here is derived from an EMBL/GenBank/DDBJ whole genome shotgun (WGS) entry which is preliminary data.</text>
</comment>
<reference evidence="1" key="3">
    <citation type="submission" date="2023-05" db="EMBL/GenBank/DDBJ databases">
        <authorList>
            <person name="Smith C.H."/>
        </authorList>
    </citation>
    <scope>NUCLEOTIDE SEQUENCE</scope>
    <source>
        <strain evidence="1">CHS0354</strain>
        <tissue evidence="1">Mantle</tissue>
    </source>
</reference>
<evidence type="ECO:0000313" key="1">
    <source>
        <dbReference type="EMBL" id="KAK3601120.1"/>
    </source>
</evidence>
<accession>A0AAE0T0Q2</accession>
<gene>
    <name evidence="1" type="ORF">CHS0354_024840</name>
</gene>
<dbReference type="AlphaFoldDB" id="A0AAE0T0Q2"/>
<evidence type="ECO:0000313" key="2">
    <source>
        <dbReference type="Proteomes" id="UP001195483"/>
    </source>
</evidence>
<sequence length="100" mass="11209">MEASIFDGANITEFFAKDHLYEIMENSTLELHCRVDSNPYPEISLFLGDVLQYATRDLSELIYTATAGCLNGGKYICSATNSFMNRARVTAEVDVKVRCK</sequence>
<dbReference type="InterPro" id="IPR036179">
    <property type="entry name" value="Ig-like_dom_sf"/>
</dbReference>
<keyword evidence="2" id="KW-1185">Reference proteome</keyword>
<reference evidence="1" key="1">
    <citation type="journal article" date="2021" name="Genome Biol. Evol.">
        <title>A High-Quality Reference Genome for a Parasitic Bivalve with Doubly Uniparental Inheritance (Bivalvia: Unionida).</title>
        <authorList>
            <person name="Smith C.H."/>
        </authorList>
    </citation>
    <scope>NUCLEOTIDE SEQUENCE</scope>
    <source>
        <strain evidence="1">CHS0354</strain>
    </source>
</reference>
<evidence type="ECO:0008006" key="3">
    <source>
        <dbReference type="Google" id="ProtNLM"/>
    </source>
</evidence>
<dbReference type="InterPro" id="IPR013783">
    <property type="entry name" value="Ig-like_fold"/>
</dbReference>
<reference evidence="1" key="2">
    <citation type="journal article" date="2021" name="Genome Biol. Evol.">
        <title>Developing a high-quality reference genome for a parasitic bivalve with doubly uniparental inheritance (Bivalvia: Unionida).</title>
        <authorList>
            <person name="Smith C.H."/>
        </authorList>
    </citation>
    <scope>NUCLEOTIDE SEQUENCE</scope>
    <source>
        <strain evidence="1">CHS0354</strain>
        <tissue evidence="1">Mantle</tissue>
    </source>
</reference>
<dbReference type="Gene3D" id="2.60.40.10">
    <property type="entry name" value="Immunoglobulins"/>
    <property type="match status" value="1"/>
</dbReference>
<dbReference type="Proteomes" id="UP001195483">
    <property type="component" value="Unassembled WGS sequence"/>
</dbReference>
<protein>
    <recommendedName>
        <fullName evidence="3">Ig-like domain-containing protein</fullName>
    </recommendedName>
</protein>
<name>A0AAE0T0Q2_9BIVA</name>